<feature type="binding site" evidence="9">
    <location>
        <position position="524"/>
    </location>
    <ligand>
        <name>ATP</name>
        <dbReference type="ChEBI" id="CHEBI:30616"/>
    </ligand>
</feature>
<dbReference type="Pfam" id="PF12146">
    <property type="entry name" value="Hydrolase_4"/>
    <property type="match status" value="1"/>
</dbReference>
<keyword evidence="4 9" id="KW-0547">Nucleotide-binding</keyword>
<protein>
    <recommendedName>
        <fullName evidence="1">non-specific serine/threonine protein kinase</fullName>
        <ecNumber evidence="1">2.7.11.1</ecNumber>
    </recommendedName>
</protein>
<evidence type="ECO:0000256" key="2">
    <source>
        <dbReference type="ARBA" id="ARBA00022527"/>
    </source>
</evidence>
<organism evidence="12 13">
    <name type="scientific">Sphaeroforma arctica JP610</name>
    <dbReference type="NCBI Taxonomy" id="667725"/>
    <lineage>
        <taxon>Eukaryota</taxon>
        <taxon>Ichthyosporea</taxon>
        <taxon>Ichthyophonida</taxon>
        <taxon>Sphaeroforma</taxon>
    </lineage>
</organism>
<proteinExistence type="predicted"/>
<dbReference type="Gene3D" id="3.40.50.1820">
    <property type="entry name" value="alpha/beta hydrolase"/>
    <property type="match status" value="1"/>
</dbReference>
<evidence type="ECO:0000256" key="6">
    <source>
        <dbReference type="ARBA" id="ARBA00022840"/>
    </source>
</evidence>
<evidence type="ECO:0000256" key="8">
    <source>
        <dbReference type="ARBA" id="ARBA00048679"/>
    </source>
</evidence>
<reference evidence="12 13" key="1">
    <citation type="submission" date="2011-02" db="EMBL/GenBank/DDBJ databases">
        <title>The Genome Sequence of Sphaeroforma arctica JP610.</title>
        <authorList>
            <consortium name="The Broad Institute Genome Sequencing Platform"/>
            <person name="Russ C."/>
            <person name="Cuomo C."/>
            <person name="Young S.K."/>
            <person name="Zeng Q."/>
            <person name="Gargeya S."/>
            <person name="Alvarado L."/>
            <person name="Berlin A."/>
            <person name="Chapman S.B."/>
            <person name="Chen Z."/>
            <person name="Freedman E."/>
            <person name="Gellesch M."/>
            <person name="Goldberg J."/>
            <person name="Griggs A."/>
            <person name="Gujja S."/>
            <person name="Heilman E."/>
            <person name="Heiman D."/>
            <person name="Howarth C."/>
            <person name="Mehta T."/>
            <person name="Neiman D."/>
            <person name="Pearson M."/>
            <person name="Roberts A."/>
            <person name="Saif S."/>
            <person name="Shea T."/>
            <person name="Shenoy N."/>
            <person name="Sisk P."/>
            <person name="Stolte C."/>
            <person name="Sykes S."/>
            <person name="White J."/>
            <person name="Yandava C."/>
            <person name="Burger G."/>
            <person name="Gray M.W."/>
            <person name="Holland P.W.H."/>
            <person name="King N."/>
            <person name="Lang F.B.F."/>
            <person name="Roger A.J."/>
            <person name="Ruiz-Trillo I."/>
            <person name="Haas B."/>
            <person name="Nusbaum C."/>
            <person name="Birren B."/>
        </authorList>
    </citation>
    <scope>NUCLEOTIDE SEQUENCE [LARGE SCALE GENOMIC DNA]</scope>
    <source>
        <strain evidence="12 13">JP610</strain>
    </source>
</reference>
<evidence type="ECO:0000256" key="3">
    <source>
        <dbReference type="ARBA" id="ARBA00022679"/>
    </source>
</evidence>
<dbReference type="RefSeq" id="XP_014149769.1">
    <property type="nucleotide sequence ID" value="XM_014294294.1"/>
</dbReference>
<dbReference type="GO" id="GO:0005524">
    <property type="term" value="F:ATP binding"/>
    <property type="evidence" value="ECO:0007669"/>
    <property type="project" value="UniProtKB-UniRule"/>
</dbReference>
<dbReference type="STRING" id="667725.A0A0L0FGF9"/>
<dbReference type="SUPFAM" id="SSF56112">
    <property type="entry name" value="Protein kinase-like (PK-like)"/>
    <property type="match status" value="1"/>
</dbReference>
<accession>A0A0L0FGF9</accession>
<name>A0A0L0FGF9_9EUKA</name>
<feature type="compositionally biased region" description="Polar residues" evidence="10">
    <location>
        <begin position="10"/>
        <end position="47"/>
    </location>
</feature>
<dbReference type="EC" id="2.7.11.1" evidence="1"/>
<evidence type="ECO:0000256" key="4">
    <source>
        <dbReference type="ARBA" id="ARBA00022741"/>
    </source>
</evidence>
<dbReference type="InterPro" id="IPR011009">
    <property type="entry name" value="Kinase-like_dom_sf"/>
</dbReference>
<evidence type="ECO:0000256" key="9">
    <source>
        <dbReference type="PROSITE-ProRule" id="PRU10141"/>
    </source>
</evidence>
<feature type="region of interest" description="Disordered" evidence="10">
    <location>
        <begin position="1"/>
        <end position="124"/>
    </location>
</feature>
<dbReference type="InterPro" id="IPR017441">
    <property type="entry name" value="Protein_kinase_ATP_BS"/>
</dbReference>
<sequence>ADSAKRRSASRTSLGSHSSLDQTQSQTSRAGATHSDGNSSATTSPGTGSRPASAHHDHTGTGKSSNNGTQTDPLASQARSSSASASITSSALASGHSVGSLMASGTNSSQSQGRTMPAGPSVSVSVTLPEDECRNCHMTLEEIEKKEVEARAQVDDTYDTSSMGSVSSDDSSLDVDIQKSVRSVGAIPHEITMQPTIDGPENKLSDFITRENHEHLNTQPPMGGVLPHQTCMIVLGSFGCHILARELARIGKGDIISYVFYPRGCGKSSELKEDNTEEHPLADLRSFIRRIKQIRGTETPVILCGFALLSSVVLNYASWSKREEVDGYFLVSPWFGKTKSGQDSLVKVNQIGKGLLKGLGRIRGNGLALEFGSDLKKMLDKYEPMFPSAKGVQSIYLKLMLYDLDKDFKQFDKPFCVIMGEDDEFVDVPVVLAGLKGAKKVHASRKHIEVVPGETMFSVQLKIDSMLPWLYDLVKSGVQPEPGIKLGPDTSLKDFAIMNLIGRGGFAQVRLVQHKQTEKYFALKIMEKKAMIEMDAV</sequence>
<evidence type="ECO:0000259" key="11">
    <source>
        <dbReference type="PROSITE" id="PS50011"/>
    </source>
</evidence>
<dbReference type="InterPro" id="IPR000719">
    <property type="entry name" value="Prot_kinase_dom"/>
</dbReference>
<feature type="compositionally biased region" description="Low complexity" evidence="10">
    <location>
        <begin position="75"/>
        <end position="94"/>
    </location>
</feature>
<dbReference type="Proteomes" id="UP000054560">
    <property type="component" value="Unassembled WGS sequence"/>
</dbReference>
<feature type="compositionally biased region" description="Polar residues" evidence="10">
    <location>
        <begin position="103"/>
        <end position="114"/>
    </location>
</feature>
<dbReference type="GO" id="GO:0035556">
    <property type="term" value="P:intracellular signal transduction"/>
    <property type="evidence" value="ECO:0007669"/>
    <property type="project" value="TreeGrafter"/>
</dbReference>
<feature type="domain" description="Protein kinase" evidence="11">
    <location>
        <begin position="495"/>
        <end position="537"/>
    </location>
</feature>
<dbReference type="PROSITE" id="PS00107">
    <property type="entry name" value="PROTEIN_KINASE_ATP"/>
    <property type="match status" value="1"/>
</dbReference>
<dbReference type="PROSITE" id="PS50011">
    <property type="entry name" value="PROTEIN_KINASE_DOM"/>
    <property type="match status" value="1"/>
</dbReference>
<dbReference type="InterPro" id="IPR050236">
    <property type="entry name" value="Ser_Thr_kinase_AGC"/>
</dbReference>
<dbReference type="Gene3D" id="3.30.200.20">
    <property type="entry name" value="Phosphorylase Kinase, domain 1"/>
    <property type="match status" value="1"/>
</dbReference>
<keyword evidence="13" id="KW-1185">Reference proteome</keyword>
<dbReference type="EMBL" id="KQ243382">
    <property type="protein sequence ID" value="KNC75867.1"/>
    <property type="molecule type" value="Genomic_DNA"/>
</dbReference>
<keyword evidence="5" id="KW-0418">Kinase</keyword>
<evidence type="ECO:0000256" key="1">
    <source>
        <dbReference type="ARBA" id="ARBA00012513"/>
    </source>
</evidence>
<dbReference type="GeneID" id="25912119"/>
<evidence type="ECO:0000313" key="13">
    <source>
        <dbReference type="Proteomes" id="UP000054560"/>
    </source>
</evidence>
<dbReference type="PANTHER" id="PTHR24356:SF1">
    <property type="entry name" value="SERINE_THREONINE-PROTEIN KINASE GREATWALL"/>
    <property type="match status" value="1"/>
</dbReference>
<feature type="compositionally biased region" description="Polar residues" evidence="10">
    <location>
        <begin position="61"/>
        <end position="74"/>
    </location>
</feature>
<feature type="non-terminal residue" evidence="12">
    <location>
        <position position="1"/>
    </location>
</feature>
<evidence type="ECO:0000256" key="5">
    <source>
        <dbReference type="ARBA" id="ARBA00022777"/>
    </source>
</evidence>
<comment type="catalytic activity">
    <reaction evidence="7">
        <text>L-threonyl-[protein] + ATP = O-phospho-L-threonyl-[protein] + ADP + H(+)</text>
        <dbReference type="Rhea" id="RHEA:46608"/>
        <dbReference type="Rhea" id="RHEA-COMP:11060"/>
        <dbReference type="Rhea" id="RHEA-COMP:11605"/>
        <dbReference type="ChEBI" id="CHEBI:15378"/>
        <dbReference type="ChEBI" id="CHEBI:30013"/>
        <dbReference type="ChEBI" id="CHEBI:30616"/>
        <dbReference type="ChEBI" id="CHEBI:61977"/>
        <dbReference type="ChEBI" id="CHEBI:456216"/>
        <dbReference type="EC" id="2.7.11.1"/>
    </reaction>
</comment>
<comment type="catalytic activity">
    <reaction evidence="8">
        <text>L-seryl-[protein] + ATP = O-phospho-L-seryl-[protein] + ADP + H(+)</text>
        <dbReference type="Rhea" id="RHEA:17989"/>
        <dbReference type="Rhea" id="RHEA-COMP:9863"/>
        <dbReference type="Rhea" id="RHEA-COMP:11604"/>
        <dbReference type="ChEBI" id="CHEBI:15378"/>
        <dbReference type="ChEBI" id="CHEBI:29999"/>
        <dbReference type="ChEBI" id="CHEBI:30616"/>
        <dbReference type="ChEBI" id="CHEBI:83421"/>
        <dbReference type="ChEBI" id="CHEBI:456216"/>
        <dbReference type="EC" id="2.7.11.1"/>
    </reaction>
</comment>
<evidence type="ECO:0000256" key="7">
    <source>
        <dbReference type="ARBA" id="ARBA00047899"/>
    </source>
</evidence>
<dbReference type="SUPFAM" id="SSF53474">
    <property type="entry name" value="alpha/beta-Hydrolases"/>
    <property type="match status" value="1"/>
</dbReference>
<evidence type="ECO:0000256" key="10">
    <source>
        <dbReference type="SAM" id="MobiDB-lite"/>
    </source>
</evidence>
<gene>
    <name evidence="12" type="ORF">SARC_11615</name>
</gene>
<dbReference type="AlphaFoldDB" id="A0A0L0FGF9"/>
<dbReference type="PANTHER" id="PTHR24356">
    <property type="entry name" value="SERINE/THREONINE-PROTEIN KINASE"/>
    <property type="match status" value="1"/>
</dbReference>
<keyword evidence="6 9" id="KW-0067">ATP-binding</keyword>
<keyword evidence="2" id="KW-0723">Serine/threonine-protein kinase</keyword>
<dbReference type="InterPro" id="IPR022742">
    <property type="entry name" value="Hydrolase_4"/>
</dbReference>
<keyword evidence="3" id="KW-0808">Transferase</keyword>
<dbReference type="GO" id="GO:0004674">
    <property type="term" value="F:protein serine/threonine kinase activity"/>
    <property type="evidence" value="ECO:0007669"/>
    <property type="project" value="UniProtKB-KW"/>
</dbReference>
<dbReference type="InterPro" id="IPR029058">
    <property type="entry name" value="AB_hydrolase_fold"/>
</dbReference>
<feature type="non-terminal residue" evidence="12">
    <location>
        <position position="537"/>
    </location>
</feature>
<evidence type="ECO:0000313" key="12">
    <source>
        <dbReference type="EMBL" id="KNC75867.1"/>
    </source>
</evidence>